<feature type="transmembrane region" description="Helical" evidence="1">
    <location>
        <begin position="80"/>
        <end position="102"/>
    </location>
</feature>
<feature type="transmembrane region" description="Helical" evidence="1">
    <location>
        <begin position="151"/>
        <end position="173"/>
    </location>
</feature>
<dbReference type="GO" id="GO:0038022">
    <property type="term" value="F:G protein-coupled olfactory receptor activity"/>
    <property type="evidence" value="ECO:0007669"/>
    <property type="project" value="TreeGrafter"/>
</dbReference>
<dbReference type="STRING" id="1561998.A0A1I7UE40"/>
<dbReference type="InterPro" id="IPR019428">
    <property type="entry name" value="7TM_GPCR_serpentine_rcpt_Str"/>
</dbReference>
<evidence type="ECO:0000256" key="1">
    <source>
        <dbReference type="SAM" id="Phobius"/>
    </source>
</evidence>
<dbReference type="SUPFAM" id="SSF81321">
    <property type="entry name" value="Family A G protein-coupled receptor-like"/>
    <property type="match status" value="1"/>
</dbReference>
<keyword evidence="1" id="KW-0812">Transmembrane</keyword>
<dbReference type="AlphaFoldDB" id="A0A1I7UE40"/>
<evidence type="ECO:0000313" key="3">
    <source>
        <dbReference type="WBParaSite" id="Csp11.Scaffold629.g8402.t1"/>
    </source>
</evidence>
<keyword evidence="1" id="KW-0472">Membrane</keyword>
<protein>
    <submittedName>
        <fullName evidence="3">Seven TM Receptor</fullName>
    </submittedName>
</protein>
<sequence>MIGLEIEEVAIFIPVTVAIYPFLEPMVAIYCIKDFRLRIYAVYCSCYAMMLSLLSIHFFYRYTSVTAPTYLPIRFSLKSSAFWAFFVALYSSVWGSASYFLCGPTENKDRELAEEFQRAYCLDPSGYAYVGPQYFYETTATGKPEFHLPSFLGIGVLAAQMSATFACVIWFGYKTYSTLSEDGITCFARKELQRQLFQTLVVQTIIPTVFMYLPVSCMFIFPMFGVRIEAMANLIPISVAIYPCFEPLVAMVLINDFRKRVYGLLNCRLRVNRISTLPTSNTWNSMYNAPN</sequence>
<reference evidence="3" key="1">
    <citation type="submission" date="2016-11" db="UniProtKB">
        <authorList>
            <consortium name="WormBaseParasite"/>
        </authorList>
    </citation>
    <scope>IDENTIFICATION</scope>
</reference>
<dbReference type="Pfam" id="PF10326">
    <property type="entry name" value="7TM_GPCR_Str"/>
    <property type="match status" value="2"/>
</dbReference>
<name>A0A1I7UE40_9PELO</name>
<dbReference type="WBParaSite" id="Csp11.Scaffold629.g8402.t1">
    <property type="protein sequence ID" value="Csp11.Scaffold629.g8402.t1"/>
    <property type="gene ID" value="Csp11.Scaffold629.g8402"/>
</dbReference>
<dbReference type="PANTHER" id="PTHR22943:SF137">
    <property type="entry name" value="SEVEN TM RECEPTOR"/>
    <property type="match status" value="1"/>
</dbReference>
<feature type="transmembrane region" description="Helical" evidence="1">
    <location>
        <begin position="12"/>
        <end position="32"/>
    </location>
</feature>
<keyword evidence="2" id="KW-1185">Reference proteome</keyword>
<evidence type="ECO:0000313" key="2">
    <source>
        <dbReference type="Proteomes" id="UP000095282"/>
    </source>
</evidence>
<feature type="transmembrane region" description="Helical" evidence="1">
    <location>
        <begin position="233"/>
        <end position="254"/>
    </location>
</feature>
<accession>A0A1I7UE40</accession>
<dbReference type="Proteomes" id="UP000095282">
    <property type="component" value="Unplaced"/>
</dbReference>
<feature type="transmembrane region" description="Helical" evidence="1">
    <location>
        <begin position="39"/>
        <end position="60"/>
    </location>
</feature>
<dbReference type="PANTHER" id="PTHR22943">
    <property type="entry name" value="7-TRANSMEMBRANE DOMAIN RECEPTOR C.ELEGANS"/>
    <property type="match status" value="1"/>
</dbReference>
<dbReference type="GO" id="GO:0005886">
    <property type="term" value="C:plasma membrane"/>
    <property type="evidence" value="ECO:0007669"/>
    <property type="project" value="TreeGrafter"/>
</dbReference>
<feature type="transmembrane region" description="Helical" evidence="1">
    <location>
        <begin position="200"/>
        <end position="221"/>
    </location>
</feature>
<organism evidence="2 3">
    <name type="scientific">Caenorhabditis tropicalis</name>
    <dbReference type="NCBI Taxonomy" id="1561998"/>
    <lineage>
        <taxon>Eukaryota</taxon>
        <taxon>Metazoa</taxon>
        <taxon>Ecdysozoa</taxon>
        <taxon>Nematoda</taxon>
        <taxon>Chromadorea</taxon>
        <taxon>Rhabditida</taxon>
        <taxon>Rhabditina</taxon>
        <taxon>Rhabditomorpha</taxon>
        <taxon>Rhabditoidea</taxon>
        <taxon>Rhabditidae</taxon>
        <taxon>Peloderinae</taxon>
        <taxon>Caenorhabditis</taxon>
    </lineage>
</organism>
<dbReference type="GO" id="GO:0042048">
    <property type="term" value="P:olfactory behavior"/>
    <property type="evidence" value="ECO:0007669"/>
    <property type="project" value="TreeGrafter"/>
</dbReference>
<proteinExistence type="predicted"/>
<keyword evidence="1" id="KW-1133">Transmembrane helix</keyword>
<dbReference type="eggNOG" id="ENOG502TGNY">
    <property type="taxonomic scope" value="Eukaryota"/>
</dbReference>